<comment type="similarity">
    <text evidence="1">Belongs to the peptidase C40 family.</text>
</comment>
<keyword evidence="2" id="KW-0645">Protease</keyword>
<comment type="caution">
    <text evidence="6">The sequence shown here is derived from an EMBL/GenBank/DDBJ whole genome shotgun (WGS) entry which is preliminary data.</text>
</comment>
<organism evidence="6 7">
    <name type="scientific">Prauserella endophytica</name>
    <dbReference type="NCBI Taxonomy" id="1592324"/>
    <lineage>
        <taxon>Bacteria</taxon>
        <taxon>Bacillati</taxon>
        <taxon>Actinomycetota</taxon>
        <taxon>Actinomycetes</taxon>
        <taxon>Pseudonocardiales</taxon>
        <taxon>Pseudonocardiaceae</taxon>
        <taxon>Prauserella</taxon>
        <taxon>Prauserella coralliicola group</taxon>
    </lineage>
</organism>
<dbReference type="RefSeq" id="WP_116051974.1">
    <property type="nucleotide sequence ID" value="NZ_SWMS01000038.1"/>
</dbReference>
<feature type="domain" description="NlpC/P60" evidence="5">
    <location>
        <begin position="199"/>
        <end position="323"/>
    </location>
</feature>
<dbReference type="Gene3D" id="3.90.1720.10">
    <property type="entry name" value="endopeptidase domain like (from Nostoc punctiforme)"/>
    <property type="match status" value="1"/>
</dbReference>
<dbReference type="PROSITE" id="PS51935">
    <property type="entry name" value="NLPC_P60"/>
    <property type="match status" value="1"/>
</dbReference>
<evidence type="ECO:0000256" key="2">
    <source>
        <dbReference type="ARBA" id="ARBA00022670"/>
    </source>
</evidence>
<sequence length="326" mass="33766">MGTKLGAGLAALILTIPLLIGAGIAGMVSAFTGGSSGSLICTPDGAPTGTVAGLTAEQMRHAATIVAVGKQMAVPEPGWVVAIAAAMQESRLRNLHHGDRDSLGLFQQRPSMGWGTPQQVTTPTYAATKFFERLTATPNWQKMSVNDAAEAVQASGYPNAYAQHEKTARTIVAAVSGVHCTPATAIPGTGDCNNIQAPTAAAMTAINYACGQRGLPYVWGGNGPDNGHSGFDCSGLTKAAYDAAGIDLPRTAHTQYQAGPHVPDGQPLLPGDLVYYGTATNIHHVGLYIGAGKMVHAPTFDQPVQIGNYRYPGDDYAGATRPTQLN</sequence>
<proteinExistence type="inferred from homology"/>
<dbReference type="Pfam" id="PF00877">
    <property type="entry name" value="NLPC_P60"/>
    <property type="match status" value="1"/>
</dbReference>
<dbReference type="PANTHER" id="PTHR47053:SF1">
    <property type="entry name" value="MUREIN DD-ENDOPEPTIDASE MEPH-RELATED"/>
    <property type="match status" value="1"/>
</dbReference>
<evidence type="ECO:0000256" key="1">
    <source>
        <dbReference type="ARBA" id="ARBA00007074"/>
    </source>
</evidence>
<evidence type="ECO:0000256" key="4">
    <source>
        <dbReference type="ARBA" id="ARBA00022807"/>
    </source>
</evidence>
<dbReference type="Proteomes" id="UP000309992">
    <property type="component" value="Unassembled WGS sequence"/>
</dbReference>
<reference evidence="6 7" key="1">
    <citation type="journal article" date="2015" name="Antonie Van Leeuwenhoek">
        <title>Prauserella endophytica sp. nov., an endophytic actinobacterium isolated from Tamarix taklamakanensis.</title>
        <authorList>
            <person name="Liu J.M."/>
            <person name="Habden X."/>
            <person name="Guo L."/>
            <person name="Tuo L."/>
            <person name="Jiang Z.K."/>
            <person name="Liu S.W."/>
            <person name="Liu X.F."/>
            <person name="Chen L."/>
            <person name="Li R.F."/>
            <person name="Zhang Y.Q."/>
            <person name="Sun C.H."/>
        </authorList>
    </citation>
    <scope>NUCLEOTIDE SEQUENCE [LARGE SCALE GENOMIC DNA]</scope>
    <source>
        <strain evidence="6 7">CGMCC 4.7182</strain>
    </source>
</reference>
<dbReference type="EMBL" id="SWMS01000038">
    <property type="protein sequence ID" value="TKG60370.1"/>
    <property type="molecule type" value="Genomic_DNA"/>
</dbReference>
<evidence type="ECO:0000313" key="7">
    <source>
        <dbReference type="Proteomes" id="UP000309992"/>
    </source>
</evidence>
<dbReference type="InterPro" id="IPR038765">
    <property type="entry name" value="Papain-like_cys_pep_sf"/>
</dbReference>
<accession>A0ABY2RTT3</accession>
<keyword evidence="7" id="KW-1185">Reference proteome</keyword>
<dbReference type="InterPro" id="IPR000064">
    <property type="entry name" value="NLP_P60_dom"/>
</dbReference>
<evidence type="ECO:0000256" key="3">
    <source>
        <dbReference type="ARBA" id="ARBA00022801"/>
    </source>
</evidence>
<dbReference type="PANTHER" id="PTHR47053">
    <property type="entry name" value="MUREIN DD-ENDOPEPTIDASE MEPH-RELATED"/>
    <property type="match status" value="1"/>
</dbReference>
<protein>
    <submittedName>
        <fullName evidence="6">NlpC/P60 family protein</fullName>
    </submittedName>
</protein>
<dbReference type="InterPro" id="IPR051202">
    <property type="entry name" value="Peptidase_C40"/>
</dbReference>
<dbReference type="SUPFAM" id="SSF54001">
    <property type="entry name" value="Cysteine proteinases"/>
    <property type="match status" value="1"/>
</dbReference>
<evidence type="ECO:0000259" key="5">
    <source>
        <dbReference type="PROSITE" id="PS51935"/>
    </source>
</evidence>
<keyword evidence="3" id="KW-0378">Hydrolase</keyword>
<name>A0ABY2RTT3_9PSEU</name>
<gene>
    <name evidence="6" type="ORF">FCN18_35630</name>
</gene>
<keyword evidence="4" id="KW-0788">Thiol protease</keyword>
<evidence type="ECO:0000313" key="6">
    <source>
        <dbReference type="EMBL" id="TKG60370.1"/>
    </source>
</evidence>